<dbReference type="AlphaFoldDB" id="A0ABD3XMS6"/>
<organism evidence="2 3">
    <name type="scientific">Sinanodonta woodiana</name>
    <name type="common">Chinese pond mussel</name>
    <name type="synonym">Anodonta woodiana</name>
    <dbReference type="NCBI Taxonomy" id="1069815"/>
    <lineage>
        <taxon>Eukaryota</taxon>
        <taxon>Metazoa</taxon>
        <taxon>Spiralia</taxon>
        <taxon>Lophotrochozoa</taxon>
        <taxon>Mollusca</taxon>
        <taxon>Bivalvia</taxon>
        <taxon>Autobranchia</taxon>
        <taxon>Heteroconchia</taxon>
        <taxon>Palaeoheterodonta</taxon>
        <taxon>Unionida</taxon>
        <taxon>Unionoidea</taxon>
        <taxon>Unionidae</taxon>
        <taxon>Unioninae</taxon>
        <taxon>Sinanodonta</taxon>
    </lineage>
</organism>
<dbReference type="InterPro" id="IPR024810">
    <property type="entry name" value="MAB21L/cGLR"/>
</dbReference>
<dbReference type="Gene3D" id="1.10.1410.40">
    <property type="match status" value="1"/>
</dbReference>
<comment type="caution">
    <text evidence="2">The sequence shown here is derived from an EMBL/GenBank/DDBJ whole genome shotgun (WGS) entry which is preliminary data.</text>
</comment>
<evidence type="ECO:0000313" key="3">
    <source>
        <dbReference type="Proteomes" id="UP001634394"/>
    </source>
</evidence>
<accession>A0ABD3XMS6</accession>
<dbReference type="SMART" id="SM01265">
    <property type="entry name" value="Mab-21"/>
    <property type="match status" value="1"/>
</dbReference>
<keyword evidence="1" id="KW-0812">Transmembrane</keyword>
<dbReference type="PANTHER" id="PTHR10656">
    <property type="entry name" value="CELL FATE DETERMINING PROTEIN MAB21-RELATED"/>
    <property type="match status" value="1"/>
</dbReference>
<proteinExistence type="predicted"/>
<evidence type="ECO:0000256" key="1">
    <source>
        <dbReference type="SAM" id="Phobius"/>
    </source>
</evidence>
<keyword evidence="3" id="KW-1185">Reference proteome</keyword>
<keyword evidence="1" id="KW-1133">Transmembrane helix</keyword>
<evidence type="ECO:0008006" key="4">
    <source>
        <dbReference type="Google" id="ProtNLM"/>
    </source>
</evidence>
<reference evidence="2 3" key="1">
    <citation type="submission" date="2024-11" db="EMBL/GenBank/DDBJ databases">
        <title>Chromosome-level genome assembly of the freshwater bivalve Anodonta woodiana.</title>
        <authorList>
            <person name="Chen X."/>
        </authorList>
    </citation>
    <scope>NUCLEOTIDE SEQUENCE [LARGE SCALE GENOMIC DNA]</scope>
    <source>
        <strain evidence="2">MN2024</strain>
        <tissue evidence="2">Gills</tissue>
    </source>
</reference>
<protein>
    <recommendedName>
        <fullName evidence="4">Mab-21-like nucleotidyltransferase domain-containing protein</fullName>
    </recommendedName>
</protein>
<feature type="transmembrane region" description="Helical" evidence="1">
    <location>
        <begin position="7"/>
        <end position="26"/>
    </location>
</feature>
<dbReference type="Proteomes" id="UP001634394">
    <property type="component" value="Unassembled WGS sequence"/>
</dbReference>
<evidence type="ECO:0000313" key="2">
    <source>
        <dbReference type="EMBL" id="KAL3886743.1"/>
    </source>
</evidence>
<keyword evidence="1" id="KW-0472">Membrane</keyword>
<sequence length="482" mass="55784">MQPSWDILAPLAAGFIILAIAVVSLWRKLFSQNIGINMNEWQCPVKEFASADRDLERRLKRLKWEGDLDTFERVWNETTSVVDAILKTVFQIMRAEAREYEGLVLDGYRKYGSAREGLLVRAPDTFDVLLEYRIDGLRIQPKPLVKVGVSHPGLGKLKILNAVNEIENKFKTWLRKRIIVIHNNTYFLDSHILHVSIFKSIADRLRGNITNIKKQSVPFQLRVKTNASHINIQIQNQMKNSGQWRRFVNWIHRKANIPTDIDINIVPAMKIKTEKAKGPRRLMKCPRYAIVKPMNKSPPSSFPANDPAILWRFCVSGYETHYLDMARNDKGKRYIMTACRIFKTFIHKEQEKVRSGYQPLPISTFFSSYYLKNIAFYCMQFTESVKSVREALGYFLIFLKICLEEENLPQFFRGNKTLMLDFPSCAKGCQVNLFRDVPPGALGKARTSFNTMLLQLPGMYDITTFESATSTEFRKFVSPMRI</sequence>
<dbReference type="Gene3D" id="3.30.460.90">
    <property type="match status" value="1"/>
</dbReference>
<gene>
    <name evidence="2" type="ORF">ACJMK2_026720</name>
</gene>
<dbReference type="EMBL" id="JBJQND010000002">
    <property type="protein sequence ID" value="KAL3886743.1"/>
    <property type="molecule type" value="Genomic_DNA"/>
</dbReference>
<name>A0ABD3XMS6_SINWO</name>
<dbReference type="PANTHER" id="PTHR10656:SF78">
    <property type="entry name" value="CYCLIC GMP-AMP SYNTHASE-LIKE"/>
    <property type="match status" value="1"/>
</dbReference>